<protein>
    <recommendedName>
        <fullName evidence="3 5">Regulatory protein RecX</fullName>
    </recommendedName>
</protein>
<dbReference type="InterPro" id="IPR003783">
    <property type="entry name" value="Regulatory_RecX"/>
</dbReference>
<evidence type="ECO:0000313" key="8">
    <source>
        <dbReference type="EMBL" id="ERJ92072.1"/>
    </source>
</evidence>
<dbReference type="HAMAP" id="MF_01114">
    <property type="entry name" value="RecX"/>
    <property type="match status" value="1"/>
</dbReference>
<dbReference type="RefSeq" id="WP_021687931.1">
    <property type="nucleotide sequence ID" value="NZ_KI260569.1"/>
</dbReference>
<evidence type="ECO:0000256" key="1">
    <source>
        <dbReference type="ARBA" id="ARBA00004496"/>
    </source>
</evidence>
<comment type="subcellular location">
    <subcellularLocation>
        <location evidence="1 5">Cytoplasm</location>
    </subcellularLocation>
</comment>
<evidence type="ECO:0000256" key="2">
    <source>
        <dbReference type="ARBA" id="ARBA00009695"/>
    </source>
</evidence>
<name>A0ABN0NXL0_TRELE</name>
<keyword evidence="9" id="KW-1185">Reference proteome</keyword>
<comment type="caution">
    <text evidence="8">The sequence shown here is derived from an EMBL/GenBank/DDBJ whole genome shotgun (WGS) entry which is preliminary data.</text>
</comment>
<dbReference type="InterPro" id="IPR036388">
    <property type="entry name" value="WH-like_DNA-bd_sf"/>
</dbReference>
<comment type="function">
    <text evidence="5">Modulates RecA activity.</text>
</comment>
<keyword evidence="4 5" id="KW-0963">Cytoplasm</keyword>
<dbReference type="Proteomes" id="UP000016649">
    <property type="component" value="Unassembled WGS sequence"/>
</dbReference>
<dbReference type="Pfam" id="PF21982">
    <property type="entry name" value="RecX_HTH1"/>
    <property type="match status" value="1"/>
</dbReference>
<proteinExistence type="inferred from homology"/>
<evidence type="ECO:0000259" key="7">
    <source>
        <dbReference type="Pfam" id="PF21982"/>
    </source>
</evidence>
<evidence type="ECO:0000256" key="4">
    <source>
        <dbReference type="ARBA" id="ARBA00022490"/>
    </source>
</evidence>
<dbReference type="Gene3D" id="1.10.10.10">
    <property type="entry name" value="Winged helix-like DNA-binding domain superfamily/Winged helix DNA-binding domain"/>
    <property type="match status" value="2"/>
</dbReference>
<dbReference type="PANTHER" id="PTHR33602:SF1">
    <property type="entry name" value="REGULATORY PROTEIN RECX FAMILY PROTEIN"/>
    <property type="match status" value="1"/>
</dbReference>
<dbReference type="InterPro" id="IPR053924">
    <property type="entry name" value="RecX_HTH_2nd"/>
</dbReference>
<evidence type="ECO:0000313" key="9">
    <source>
        <dbReference type="Proteomes" id="UP000016649"/>
    </source>
</evidence>
<comment type="similarity">
    <text evidence="2 5">Belongs to the RecX family.</text>
</comment>
<dbReference type="Pfam" id="PF02631">
    <property type="entry name" value="RecX_HTH2"/>
    <property type="match status" value="1"/>
</dbReference>
<dbReference type="InterPro" id="IPR053926">
    <property type="entry name" value="RecX_HTH_1st"/>
</dbReference>
<dbReference type="EMBL" id="AWVH01000039">
    <property type="protein sequence ID" value="ERJ92072.1"/>
    <property type="molecule type" value="Genomic_DNA"/>
</dbReference>
<feature type="domain" description="RecX first three-helical" evidence="7">
    <location>
        <begin position="51"/>
        <end position="88"/>
    </location>
</feature>
<evidence type="ECO:0000256" key="5">
    <source>
        <dbReference type="HAMAP-Rule" id="MF_01114"/>
    </source>
</evidence>
<sequence length="186" mass="20834">MELTASGGPSFFIRTDYLVSVAPEKLCCGAFFSDEETEDIVQAGFAFAAERQALSFLNRSEHSRFMLELKLAKKGHAKDASAKALDRLEKEKLLDDFRFAQAWLHNRLIKKAEGPSRLTAELSARGVNRIVCEKAVCDLLQTVSVEQLCSRAAEKQRRLGKSGKKLEDALLRSGFEYRHIRQALGL</sequence>
<gene>
    <name evidence="5" type="primary">recX</name>
    <name evidence="8" type="ORF">HMPREF9193_01733</name>
</gene>
<organism evidence="8 9">
    <name type="scientific">Treponema lecithinolyticum ATCC 700332</name>
    <dbReference type="NCBI Taxonomy" id="1321815"/>
    <lineage>
        <taxon>Bacteria</taxon>
        <taxon>Pseudomonadati</taxon>
        <taxon>Spirochaetota</taxon>
        <taxon>Spirochaetia</taxon>
        <taxon>Spirochaetales</taxon>
        <taxon>Treponemataceae</taxon>
        <taxon>Treponema</taxon>
    </lineage>
</organism>
<evidence type="ECO:0000256" key="3">
    <source>
        <dbReference type="ARBA" id="ARBA00018111"/>
    </source>
</evidence>
<accession>A0ABN0NXL0</accession>
<evidence type="ECO:0000259" key="6">
    <source>
        <dbReference type="Pfam" id="PF02631"/>
    </source>
</evidence>
<feature type="domain" description="RecX second three-helical" evidence="6">
    <location>
        <begin position="95"/>
        <end position="135"/>
    </location>
</feature>
<reference evidence="8 9" key="1">
    <citation type="submission" date="2013-08" db="EMBL/GenBank/DDBJ databases">
        <authorList>
            <person name="Weinstock G."/>
            <person name="Sodergren E."/>
            <person name="Wylie T."/>
            <person name="Fulton L."/>
            <person name="Fulton R."/>
            <person name="Fronick C."/>
            <person name="O'Laughlin M."/>
            <person name="Godfrey J."/>
            <person name="Miner T."/>
            <person name="Herter B."/>
            <person name="Appelbaum E."/>
            <person name="Cordes M."/>
            <person name="Lek S."/>
            <person name="Wollam A."/>
            <person name="Pepin K.H."/>
            <person name="Palsikar V.B."/>
            <person name="Mitreva M."/>
            <person name="Wilson R.K."/>
        </authorList>
    </citation>
    <scope>NUCLEOTIDE SEQUENCE [LARGE SCALE GENOMIC DNA]</scope>
    <source>
        <strain evidence="8 9">ATCC 700332</strain>
    </source>
</reference>
<dbReference type="PANTHER" id="PTHR33602">
    <property type="entry name" value="REGULATORY PROTEIN RECX FAMILY PROTEIN"/>
    <property type="match status" value="1"/>
</dbReference>